<dbReference type="Pfam" id="PF00027">
    <property type="entry name" value="cNMP_binding"/>
    <property type="match status" value="1"/>
</dbReference>
<feature type="domain" description="Cyclic nucleotide-binding" evidence="2">
    <location>
        <begin position="45"/>
        <end position="81"/>
    </location>
</feature>
<dbReference type="Proteomes" id="UP000887574">
    <property type="component" value="Unplaced"/>
</dbReference>
<organism evidence="3 4">
    <name type="scientific">Ditylenchus dipsaci</name>
    <dbReference type="NCBI Taxonomy" id="166011"/>
    <lineage>
        <taxon>Eukaryota</taxon>
        <taxon>Metazoa</taxon>
        <taxon>Ecdysozoa</taxon>
        <taxon>Nematoda</taxon>
        <taxon>Chromadorea</taxon>
        <taxon>Rhabditida</taxon>
        <taxon>Tylenchina</taxon>
        <taxon>Tylenchomorpha</taxon>
        <taxon>Sphaerularioidea</taxon>
        <taxon>Anguinidae</taxon>
        <taxon>Anguininae</taxon>
        <taxon>Ditylenchus</taxon>
    </lineage>
</organism>
<evidence type="ECO:0000256" key="1">
    <source>
        <dbReference type="SAM" id="Phobius"/>
    </source>
</evidence>
<sequence length="226" mass="25726">MAQVNTFPLQSAVKIKIEMLDEDQECPFEDDLEDNSWNTFIYPKELIGGLQLLSNEPSFFTIKAARSTAIARIDKDDFDELSMRAPGIVLPVAYYSVIRRLSSFIRAVDFAIDWARDLAESIYVVLSGRLRSVSNKVVIEEFGRTDVVGILEMLQRKPRSTTVLAVRYSQLARVPEGLLNFVKINFPQVGFRLVVFLLSQLISMILLLTLRTCTLSLFFPLPRMCH</sequence>
<evidence type="ECO:0000313" key="4">
    <source>
        <dbReference type="WBParaSite" id="jg11058"/>
    </source>
</evidence>
<dbReference type="InterPro" id="IPR018490">
    <property type="entry name" value="cNMP-bd_dom_sf"/>
</dbReference>
<dbReference type="AlphaFoldDB" id="A0A915CQA2"/>
<keyword evidence="1" id="KW-1133">Transmembrane helix</keyword>
<dbReference type="Gene3D" id="2.60.120.10">
    <property type="entry name" value="Jelly Rolls"/>
    <property type="match status" value="2"/>
</dbReference>
<dbReference type="WBParaSite" id="jg11058">
    <property type="protein sequence ID" value="jg11058"/>
    <property type="gene ID" value="jg11058"/>
</dbReference>
<evidence type="ECO:0000259" key="2">
    <source>
        <dbReference type="PROSITE" id="PS50042"/>
    </source>
</evidence>
<accession>A0A915CQA2</accession>
<proteinExistence type="predicted"/>
<feature type="transmembrane region" description="Helical" evidence="1">
    <location>
        <begin position="189"/>
        <end position="210"/>
    </location>
</feature>
<keyword evidence="1" id="KW-0472">Membrane</keyword>
<evidence type="ECO:0000313" key="3">
    <source>
        <dbReference type="Proteomes" id="UP000887574"/>
    </source>
</evidence>
<dbReference type="PROSITE" id="PS50042">
    <property type="entry name" value="CNMP_BINDING_3"/>
    <property type="match status" value="2"/>
</dbReference>
<dbReference type="InterPro" id="IPR000595">
    <property type="entry name" value="cNMP-bd_dom"/>
</dbReference>
<keyword evidence="3" id="KW-1185">Reference proteome</keyword>
<dbReference type="CDD" id="cd00038">
    <property type="entry name" value="CAP_ED"/>
    <property type="match status" value="1"/>
</dbReference>
<dbReference type="InterPro" id="IPR014710">
    <property type="entry name" value="RmlC-like_jellyroll"/>
</dbReference>
<feature type="domain" description="Cyclic nucleotide-binding" evidence="2">
    <location>
        <begin position="117"/>
        <end position="174"/>
    </location>
</feature>
<name>A0A915CQA2_9BILA</name>
<keyword evidence="1" id="KW-0812">Transmembrane</keyword>
<reference evidence="4" key="1">
    <citation type="submission" date="2022-11" db="UniProtKB">
        <authorList>
            <consortium name="WormBaseParasite"/>
        </authorList>
    </citation>
    <scope>IDENTIFICATION</scope>
</reference>
<protein>
    <submittedName>
        <fullName evidence="4">Cyclic nucleotide-binding domain-containing protein</fullName>
    </submittedName>
</protein>
<dbReference type="SUPFAM" id="SSF51206">
    <property type="entry name" value="cAMP-binding domain-like"/>
    <property type="match status" value="2"/>
</dbReference>